<dbReference type="PROSITE" id="PS00107">
    <property type="entry name" value="PROTEIN_KINASE_ATP"/>
    <property type="match status" value="1"/>
</dbReference>
<dbReference type="FunFam" id="1.10.510.10:FF:000571">
    <property type="entry name" value="Maternal embryonic leucine zipper kinase"/>
    <property type="match status" value="1"/>
</dbReference>
<dbReference type="GO" id="GO:0004691">
    <property type="term" value="F:cAMP-dependent protein kinase activity"/>
    <property type="evidence" value="ECO:0007669"/>
    <property type="project" value="TreeGrafter"/>
</dbReference>
<dbReference type="Pfam" id="PF00069">
    <property type="entry name" value="Pkinase"/>
    <property type="match status" value="1"/>
</dbReference>
<organism evidence="10 11">
    <name type="scientific">Aphanomyces euteiches</name>
    <dbReference type="NCBI Taxonomy" id="100861"/>
    <lineage>
        <taxon>Eukaryota</taxon>
        <taxon>Sar</taxon>
        <taxon>Stramenopiles</taxon>
        <taxon>Oomycota</taxon>
        <taxon>Saprolegniomycetes</taxon>
        <taxon>Saprolegniales</taxon>
        <taxon>Verrucalvaceae</taxon>
        <taxon>Aphanomyces</taxon>
    </lineage>
</organism>
<protein>
    <recommendedName>
        <fullName evidence="12">Protein kinase domain-containing protein</fullName>
    </recommendedName>
</protein>
<dbReference type="PROSITE" id="PS51285">
    <property type="entry name" value="AGC_KINASE_CTER"/>
    <property type="match status" value="1"/>
</dbReference>
<keyword evidence="2" id="KW-0808">Transferase</keyword>
<dbReference type="Gene3D" id="1.10.510.10">
    <property type="entry name" value="Transferase(Phosphotransferase) domain 1"/>
    <property type="match status" value="1"/>
</dbReference>
<evidence type="ECO:0008006" key="12">
    <source>
        <dbReference type="Google" id="ProtNLM"/>
    </source>
</evidence>
<dbReference type="SMART" id="SM00220">
    <property type="entry name" value="S_TKc"/>
    <property type="match status" value="1"/>
</dbReference>
<evidence type="ECO:0000256" key="7">
    <source>
        <dbReference type="SAM" id="MobiDB-lite"/>
    </source>
</evidence>
<dbReference type="Gene3D" id="3.30.200.20">
    <property type="entry name" value="Phosphorylase Kinase, domain 1"/>
    <property type="match status" value="1"/>
</dbReference>
<evidence type="ECO:0000313" key="11">
    <source>
        <dbReference type="Proteomes" id="UP000481153"/>
    </source>
</evidence>
<dbReference type="InterPro" id="IPR017441">
    <property type="entry name" value="Protein_kinase_ATP_BS"/>
</dbReference>
<dbReference type="AlphaFoldDB" id="A0A6G0WS46"/>
<dbReference type="PROSITE" id="PS50011">
    <property type="entry name" value="PROTEIN_KINASE_DOM"/>
    <property type="match status" value="1"/>
</dbReference>
<dbReference type="GO" id="GO:0005524">
    <property type="term" value="F:ATP binding"/>
    <property type="evidence" value="ECO:0007669"/>
    <property type="project" value="UniProtKB-UniRule"/>
</dbReference>
<dbReference type="GO" id="GO:0005952">
    <property type="term" value="C:cAMP-dependent protein kinase complex"/>
    <property type="evidence" value="ECO:0007669"/>
    <property type="project" value="TreeGrafter"/>
</dbReference>
<dbReference type="InterPro" id="IPR011009">
    <property type="entry name" value="Kinase-like_dom_sf"/>
</dbReference>
<evidence type="ECO:0000313" key="10">
    <source>
        <dbReference type="EMBL" id="KAF0730247.1"/>
    </source>
</evidence>
<feature type="region of interest" description="Disordered" evidence="7">
    <location>
        <begin position="19"/>
        <end position="39"/>
    </location>
</feature>
<accession>A0A6G0WS46</accession>
<sequence length="395" mass="44495">MTSIAARVSTLIKRISSRSSASKGFKESPTDESPEGPPAIDVIVPTPVERVPLEPSTEVCPSPATLTFEKVKLSELELLGVLGVGTYGVVKLARHIPSGRAIALKVISKEFVVSMRQEKHIVRERFVHLRLRHPFVTTLYQTLQDDDCLYLVLEYLPGGELFTIVHSETKSPLKQPEGGIPLNAALFYAACIVLALEYLHAQGTIYRDLKLENLVLDAQGYPKVLDFGFAKPDAVSERNGTMCGSLDYMAPEIVLREFHDHRADVWSFGILLYEMCLGRTPFNRENAREQMRCIREDPVEFPNAFEDANPAVCDLISHCLEKSPDKRYSDMAAIKEHPVFARVRWDELLAKKCRVPFEPKLHGAFDTSRFEFAPDDPSAYVEPYYDDGDDWAKDF</sequence>
<dbReference type="FunFam" id="3.30.200.20:FF:000042">
    <property type="entry name" value="Aurora kinase A"/>
    <property type="match status" value="1"/>
</dbReference>
<evidence type="ECO:0000259" key="9">
    <source>
        <dbReference type="PROSITE" id="PS51285"/>
    </source>
</evidence>
<dbReference type="Proteomes" id="UP000481153">
    <property type="component" value="Unassembled WGS sequence"/>
</dbReference>
<keyword evidence="1" id="KW-0723">Serine/threonine-protein kinase</keyword>
<dbReference type="SUPFAM" id="SSF56112">
    <property type="entry name" value="Protein kinase-like (PK-like)"/>
    <property type="match status" value="1"/>
</dbReference>
<dbReference type="InterPro" id="IPR000719">
    <property type="entry name" value="Prot_kinase_dom"/>
</dbReference>
<dbReference type="EMBL" id="VJMJ01000155">
    <property type="protein sequence ID" value="KAF0730247.1"/>
    <property type="molecule type" value="Genomic_DNA"/>
</dbReference>
<proteinExistence type="predicted"/>
<evidence type="ECO:0000256" key="1">
    <source>
        <dbReference type="ARBA" id="ARBA00022527"/>
    </source>
</evidence>
<gene>
    <name evidence="10" type="ORF">Ae201684_012249</name>
</gene>
<keyword evidence="5 6" id="KW-0067">ATP-binding</keyword>
<keyword evidence="4" id="KW-0418">Kinase</keyword>
<feature type="binding site" evidence="6">
    <location>
        <position position="105"/>
    </location>
    <ligand>
        <name>ATP</name>
        <dbReference type="ChEBI" id="CHEBI:30616"/>
    </ligand>
</feature>
<name>A0A6G0WS46_9STRA</name>
<evidence type="ECO:0000256" key="2">
    <source>
        <dbReference type="ARBA" id="ARBA00022679"/>
    </source>
</evidence>
<evidence type="ECO:0000256" key="3">
    <source>
        <dbReference type="ARBA" id="ARBA00022741"/>
    </source>
</evidence>
<feature type="domain" description="AGC-kinase C-terminal" evidence="9">
    <location>
        <begin position="341"/>
        <end position="395"/>
    </location>
</feature>
<dbReference type="PANTHER" id="PTHR24353:SF37">
    <property type="entry name" value="CAMP-DEPENDENT PROTEIN KINASE CATALYTIC SUBUNIT PRKX"/>
    <property type="match status" value="1"/>
</dbReference>
<keyword evidence="3 6" id="KW-0547">Nucleotide-binding</keyword>
<evidence type="ECO:0000259" key="8">
    <source>
        <dbReference type="PROSITE" id="PS50011"/>
    </source>
</evidence>
<dbReference type="PANTHER" id="PTHR24353">
    <property type="entry name" value="CYCLIC NUCLEOTIDE-DEPENDENT PROTEIN KINASE"/>
    <property type="match status" value="1"/>
</dbReference>
<evidence type="ECO:0000256" key="5">
    <source>
        <dbReference type="ARBA" id="ARBA00022840"/>
    </source>
</evidence>
<feature type="domain" description="Protein kinase" evidence="8">
    <location>
        <begin position="76"/>
        <end position="340"/>
    </location>
</feature>
<keyword evidence="11" id="KW-1185">Reference proteome</keyword>
<comment type="caution">
    <text evidence="10">The sequence shown here is derived from an EMBL/GenBank/DDBJ whole genome shotgun (WGS) entry which is preliminary data.</text>
</comment>
<evidence type="ECO:0000256" key="4">
    <source>
        <dbReference type="ARBA" id="ARBA00022777"/>
    </source>
</evidence>
<dbReference type="InterPro" id="IPR000961">
    <property type="entry name" value="AGC-kinase_C"/>
</dbReference>
<dbReference type="VEuPathDB" id="FungiDB:AeMF1_005983"/>
<evidence type="ECO:0000256" key="6">
    <source>
        <dbReference type="PROSITE-ProRule" id="PRU10141"/>
    </source>
</evidence>
<reference evidence="10 11" key="1">
    <citation type="submission" date="2019-07" db="EMBL/GenBank/DDBJ databases">
        <title>Genomics analysis of Aphanomyces spp. identifies a new class of oomycete effector associated with host adaptation.</title>
        <authorList>
            <person name="Gaulin E."/>
        </authorList>
    </citation>
    <scope>NUCLEOTIDE SEQUENCE [LARGE SCALE GENOMIC DNA]</scope>
    <source>
        <strain evidence="10 11">ATCC 201684</strain>
    </source>
</reference>